<dbReference type="AlphaFoldDB" id="A0AAX0VH20"/>
<dbReference type="Proteomes" id="UP000234847">
    <property type="component" value="Unassembled WGS sequence"/>
</dbReference>
<sequence length="89" mass="9724">MANVPVHLQAAPTTGSIPLRLAEIEGETHPAPFGLYQGVQLLGTISARDHSDIQSILDTGFALRVELEHPDGRDQLQITLLDPLDDRLF</sequence>
<gene>
    <name evidence="1" type="ORF">CYJ95_12315</name>
</gene>
<accession>A0AAX0VH20</accession>
<proteinExistence type="predicted"/>
<comment type="caution">
    <text evidence="1">The sequence shown here is derived from an EMBL/GenBank/DDBJ whole genome shotgun (WGS) entry which is preliminary data.</text>
</comment>
<evidence type="ECO:0000313" key="2">
    <source>
        <dbReference type="Proteomes" id="UP000234847"/>
    </source>
</evidence>
<protein>
    <submittedName>
        <fullName evidence="1">Uncharacterized protein</fullName>
    </submittedName>
</protein>
<reference evidence="1 2" key="1">
    <citation type="submission" date="2017-12" db="EMBL/GenBank/DDBJ databases">
        <title>Phylogenetic diversity of female urinary microbiome.</title>
        <authorList>
            <person name="Thomas-White K."/>
            <person name="Wolfe A.J."/>
        </authorList>
    </citation>
    <scope>NUCLEOTIDE SEQUENCE [LARGE SCALE GENOMIC DNA]</scope>
    <source>
        <strain evidence="1 2">UMB0038</strain>
    </source>
</reference>
<name>A0AAX0VH20_MICLU</name>
<organism evidence="1 2">
    <name type="scientific">Micrococcus luteus</name>
    <name type="common">Micrococcus lysodeikticus</name>
    <dbReference type="NCBI Taxonomy" id="1270"/>
    <lineage>
        <taxon>Bacteria</taxon>
        <taxon>Bacillati</taxon>
        <taxon>Actinomycetota</taxon>
        <taxon>Actinomycetes</taxon>
        <taxon>Micrococcales</taxon>
        <taxon>Micrococcaceae</taxon>
        <taxon>Micrococcus</taxon>
    </lineage>
</organism>
<dbReference type="EMBL" id="PKJT01000028">
    <property type="protein sequence ID" value="PKZ78633.1"/>
    <property type="molecule type" value="Genomic_DNA"/>
</dbReference>
<evidence type="ECO:0000313" key="1">
    <source>
        <dbReference type="EMBL" id="PKZ78633.1"/>
    </source>
</evidence>